<evidence type="ECO:0000256" key="1">
    <source>
        <dbReference type="SAM" id="MobiDB-lite"/>
    </source>
</evidence>
<gene>
    <name evidence="2" type="ORF">FHX80_111805</name>
    <name evidence="3" type="ORF">OIE64_23910</name>
</gene>
<feature type="compositionally biased region" description="Low complexity" evidence="1">
    <location>
        <begin position="38"/>
        <end position="57"/>
    </location>
</feature>
<reference evidence="2 4" key="1">
    <citation type="submission" date="2019-06" db="EMBL/GenBank/DDBJ databases">
        <title>Sequencing the genomes of 1000 actinobacteria strains.</title>
        <authorList>
            <person name="Klenk H.-P."/>
        </authorList>
    </citation>
    <scope>NUCLEOTIDE SEQUENCE [LARGE SCALE GENOMIC DNA]</scope>
    <source>
        <strain evidence="2 4">DSM 42059</strain>
    </source>
</reference>
<evidence type="ECO:0000313" key="2">
    <source>
        <dbReference type="EMBL" id="TWG03381.1"/>
    </source>
</evidence>
<dbReference type="EMBL" id="CP109114">
    <property type="protein sequence ID" value="WSC15578.1"/>
    <property type="molecule type" value="Genomic_DNA"/>
</dbReference>
<evidence type="ECO:0000313" key="3">
    <source>
        <dbReference type="EMBL" id="WSC15578.1"/>
    </source>
</evidence>
<dbReference type="Proteomes" id="UP001330827">
    <property type="component" value="Chromosome"/>
</dbReference>
<reference evidence="3 5" key="2">
    <citation type="submission" date="2022-10" db="EMBL/GenBank/DDBJ databases">
        <title>The complete genomes of actinobacterial strains from the NBC collection.</title>
        <authorList>
            <person name="Joergensen T.S."/>
            <person name="Alvarez Arevalo M."/>
            <person name="Sterndorff E.B."/>
            <person name="Faurdal D."/>
            <person name="Vuksanovic O."/>
            <person name="Mourched A.-S."/>
            <person name="Charusanti P."/>
            <person name="Shaw S."/>
            <person name="Blin K."/>
            <person name="Weber T."/>
        </authorList>
    </citation>
    <scope>NUCLEOTIDE SEQUENCE [LARGE SCALE GENOMIC DNA]</scope>
    <source>
        <strain evidence="3 5">NBC 01769</strain>
    </source>
</reference>
<evidence type="ECO:0008006" key="6">
    <source>
        <dbReference type="Google" id="ProtNLM"/>
    </source>
</evidence>
<proteinExistence type="predicted"/>
<name>A0A561UVJ9_9ACTN</name>
<dbReference type="Proteomes" id="UP000318186">
    <property type="component" value="Unassembled WGS sequence"/>
</dbReference>
<organism evidence="2 4">
    <name type="scientific">Streptomyces brevispora</name>
    <dbReference type="NCBI Taxonomy" id="887462"/>
    <lineage>
        <taxon>Bacteria</taxon>
        <taxon>Bacillati</taxon>
        <taxon>Actinomycetota</taxon>
        <taxon>Actinomycetes</taxon>
        <taxon>Kitasatosporales</taxon>
        <taxon>Streptomycetaceae</taxon>
        <taxon>Streptomyces</taxon>
    </lineage>
</organism>
<accession>A0A561UVJ9</accession>
<dbReference type="OrthoDB" id="4249885at2"/>
<dbReference type="AlphaFoldDB" id="A0A561UVJ9"/>
<evidence type="ECO:0000313" key="4">
    <source>
        <dbReference type="Proteomes" id="UP000318186"/>
    </source>
</evidence>
<protein>
    <recommendedName>
        <fullName evidence="6">Lipoprotein</fullName>
    </recommendedName>
</protein>
<dbReference type="RefSeq" id="WP_145763720.1">
    <property type="nucleotide sequence ID" value="NZ_CP109114.1"/>
</dbReference>
<keyword evidence="5" id="KW-1185">Reference proteome</keyword>
<evidence type="ECO:0000313" key="5">
    <source>
        <dbReference type="Proteomes" id="UP001330827"/>
    </source>
</evidence>
<dbReference type="EMBL" id="VIWW01000001">
    <property type="protein sequence ID" value="TWG03381.1"/>
    <property type="molecule type" value="Genomic_DNA"/>
</dbReference>
<dbReference type="PROSITE" id="PS51257">
    <property type="entry name" value="PROKAR_LIPOPROTEIN"/>
    <property type="match status" value="1"/>
</dbReference>
<feature type="region of interest" description="Disordered" evidence="1">
    <location>
        <begin position="33"/>
        <end position="63"/>
    </location>
</feature>
<sequence>MSVRIRSVRVREHVAALAAVSVLVAVLTGCSGDTTSQGPADGAPKAAASANASTAADEVPEKDATAIGSEKVRDAFAGLQATLEEDCTPGNCAYLLGRVNEELARMDKAMRAAPQGPAHYKEPLAWMGTMRAAVDGDTGTTGLDKHRTELLDTRDRVNTWMQDHPEDYR</sequence>